<reference evidence="1" key="3">
    <citation type="submission" date="2022-01" db="UniProtKB">
        <authorList>
            <consortium name="EnsemblPlants"/>
        </authorList>
    </citation>
    <scope>IDENTIFICATION</scope>
    <source>
        <strain evidence="1">subsp. vulgare</strain>
    </source>
</reference>
<reference evidence="1" key="2">
    <citation type="submission" date="2020-10" db="EMBL/GenBank/DDBJ databases">
        <authorList>
            <person name="Scholz U."/>
            <person name="Mascher M."/>
            <person name="Fiebig A."/>
        </authorList>
    </citation>
    <scope>NUCLEOTIDE SEQUENCE [LARGE SCALE GENOMIC DNA]</scope>
    <source>
        <strain evidence="1">cv. Morex</strain>
    </source>
</reference>
<accession>A0A8I6XFV7</accession>
<evidence type="ECO:0000313" key="1">
    <source>
        <dbReference type="EnsemblPlants" id="HORVU.MOREX.r3.2HG0143810.1"/>
    </source>
</evidence>
<sequence>MTHGLLVHMTTQHHGGTLDPKSAHHPPAGDLRRHGNTVYSCHFHADLHDPRDNIHVIACWCPIRATPGRGSGCLCCLCCEPIRIELIVIRLICDEATQKNRNS</sequence>
<keyword evidence="2" id="KW-1185">Reference proteome</keyword>
<dbReference type="Gramene" id="HORVU.MOREX.r3.2HG0143810.1">
    <property type="protein sequence ID" value="HORVU.MOREX.r3.2HG0143810.1"/>
    <property type="gene ID" value="HORVU.MOREX.r3.2HG0143810"/>
</dbReference>
<proteinExistence type="predicted"/>
<dbReference type="EnsemblPlants" id="HORVU.MOREX.r3.2HG0143810.1">
    <property type="protein sequence ID" value="HORVU.MOREX.r3.2HG0143810.1"/>
    <property type="gene ID" value="HORVU.MOREX.r3.2HG0143810"/>
</dbReference>
<dbReference type="AlphaFoldDB" id="A0A8I6XFV7"/>
<reference evidence="2" key="1">
    <citation type="journal article" date="2012" name="Nature">
        <title>A physical, genetic and functional sequence assembly of the barley genome.</title>
        <authorList>
            <consortium name="The International Barley Genome Sequencing Consortium"/>
            <person name="Mayer K.F."/>
            <person name="Waugh R."/>
            <person name="Brown J.W."/>
            <person name="Schulman A."/>
            <person name="Langridge P."/>
            <person name="Platzer M."/>
            <person name="Fincher G.B."/>
            <person name="Muehlbauer G.J."/>
            <person name="Sato K."/>
            <person name="Close T.J."/>
            <person name="Wise R.P."/>
            <person name="Stein N."/>
        </authorList>
    </citation>
    <scope>NUCLEOTIDE SEQUENCE [LARGE SCALE GENOMIC DNA]</scope>
    <source>
        <strain evidence="2">cv. Morex</strain>
    </source>
</reference>
<organism evidence="1 2">
    <name type="scientific">Hordeum vulgare subsp. vulgare</name>
    <name type="common">Domesticated barley</name>
    <dbReference type="NCBI Taxonomy" id="112509"/>
    <lineage>
        <taxon>Eukaryota</taxon>
        <taxon>Viridiplantae</taxon>
        <taxon>Streptophyta</taxon>
        <taxon>Embryophyta</taxon>
        <taxon>Tracheophyta</taxon>
        <taxon>Spermatophyta</taxon>
        <taxon>Magnoliopsida</taxon>
        <taxon>Liliopsida</taxon>
        <taxon>Poales</taxon>
        <taxon>Poaceae</taxon>
        <taxon>BOP clade</taxon>
        <taxon>Pooideae</taxon>
        <taxon>Triticodae</taxon>
        <taxon>Triticeae</taxon>
        <taxon>Hordeinae</taxon>
        <taxon>Hordeum</taxon>
    </lineage>
</organism>
<dbReference type="Gramene" id="HORVU.MOREX.r2.2HG0118460.1">
    <property type="protein sequence ID" value="HORVU.MOREX.r2.2HG0118460.1"/>
    <property type="gene ID" value="HORVU.MOREX.r2.2HG0118460"/>
</dbReference>
<protein>
    <submittedName>
        <fullName evidence="1">Uncharacterized protein</fullName>
    </submittedName>
</protein>
<name>A0A8I6XFV7_HORVV</name>
<evidence type="ECO:0000313" key="2">
    <source>
        <dbReference type="Proteomes" id="UP000011116"/>
    </source>
</evidence>
<dbReference type="Proteomes" id="UP000011116">
    <property type="component" value="Chromosome 2H"/>
</dbReference>